<feature type="domain" description="Pyruvate/ketoisovalerate oxidoreductase catalytic" evidence="3">
    <location>
        <begin position="47"/>
        <end position="239"/>
    </location>
</feature>
<dbReference type="InterPro" id="IPR002880">
    <property type="entry name" value="Pyrv_Fd/Flavodoxin_OxRdtase_N"/>
</dbReference>
<dbReference type="GO" id="GO:0006979">
    <property type="term" value="P:response to oxidative stress"/>
    <property type="evidence" value="ECO:0007669"/>
    <property type="project" value="TreeGrafter"/>
</dbReference>
<dbReference type="InterPro" id="IPR029061">
    <property type="entry name" value="THDP-binding"/>
</dbReference>
<evidence type="ECO:0000259" key="5">
    <source>
        <dbReference type="Pfam" id="PF17147"/>
    </source>
</evidence>
<name>A0A5C4VKC1_9ACTN</name>
<dbReference type="InterPro" id="IPR033412">
    <property type="entry name" value="PFOR_II"/>
</dbReference>
<dbReference type="Gene3D" id="3.40.50.920">
    <property type="match status" value="1"/>
</dbReference>
<dbReference type="SUPFAM" id="SSF52518">
    <property type="entry name" value="Thiamin diphosphate-binding fold (THDP-binding)"/>
    <property type="match status" value="1"/>
</dbReference>
<feature type="region of interest" description="Disordered" evidence="2">
    <location>
        <begin position="665"/>
        <end position="684"/>
    </location>
</feature>
<evidence type="ECO:0000256" key="1">
    <source>
        <dbReference type="ARBA" id="ARBA00023002"/>
    </source>
</evidence>
<dbReference type="AlphaFoldDB" id="A0A5C4VKC1"/>
<evidence type="ECO:0000313" key="7">
    <source>
        <dbReference type="Proteomes" id="UP000313231"/>
    </source>
</evidence>
<dbReference type="InterPro" id="IPR009014">
    <property type="entry name" value="Transketo_C/PFOR_II"/>
</dbReference>
<dbReference type="GO" id="GO:0016903">
    <property type="term" value="F:oxidoreductase activity, acting on the aldehyde or oxo group of donors"/>
    <property type="evidence" value="ECO:0007669"/>
    <property type="project" value="InterPro"/>
</dbReference>
<sequence length="684" mass="72849">MPLESTPEAVVEPSRRVDAERSGAGVSQTKQVKQLDRVIIRFAGDSGDGMQLTGDRFTQESAVFGNDLVTLPNFPAEIRAPQGTIPGVSSFQIHFADHDILTAGDRPDVLVAMNPAALKANVGDLPSGATIIVDTHDFTKRNLDKAGYSSNPLDKLGEVDDILAGFQVQPVDLTGITVEAVKEFGLSRKDAARAKNMFALGLLSWMYGRPTEPTIAFLERKFAKVADILGANIAAFKAGWNYGETTETFVVQYEIKPAKMNAGTYRNITGNLALSYGLVAAGVRSGLPVFLGSYPITPASDILHELSKHKAFGVTTLQAEDEIAGIGAAIGASFAGQLGVTTTSGPGIALKSEAIGLAVMTELPLVVINVQRGGPSTGLPTKTEQADLLQAMYGRNGEAPVPIVAPQSPGDCFTAAVEAARIAITYRTPVFLLSDGYLANGSEPWAVPSVDDLPRIDPGFATGTNHPSTDAKGNQVDDFWPYLRDEETLARPWAIPGTAGLEHRIGGLEKAGTLEDGHGNISYDPANHDAMVRLRQEKVQRIADSLAPLEVDDASGEAKVLVIGWGSTYGPIGAACRRVRRAGHNVAQVHLRHLNPFPKDLGDILRRYDKVLVPEMNLGQLSKMLRAEYLVDAQGYNHVYGLPLKAAELAEAIGALVGEAEGKHVDLGEHGTNPPSDHEEAPTS</sequence>
<dbReference type="Gene3D" id="3.40.920.10">
    <property type="entry name" value="Pyruvate-ferredoxin oxidoreductase, PFOR, domain III"/>
    <property type="match status" value="1"/>
</dbReference>
<dbReference type="InterPro" id="IPR050722">
    <property type="entry name" value="Pyruvate:ferred/Flavod_OxRd"/>
</dbReference>
<dbReference type="PANTHER" id="PTHR32154">
    <property type="entry name" value="PYRUVATE-FLAVODOXIN OXIDOREDUCTASE-RELATED"/>
    <property type="match status" value="1"/>
</dbReference>
<dbReference type="CDD" id="cd07034">
    <property type="entry name" value="TPP_PYR_PFOR_IOR-alpha_like"/>
    <property type="match status" value="1"/>
</dbReference>
<evidence type="ECO:0000256" key="2">
    <source>
        <dbReference type="SAM" id="MobiDB-lite"/>
    </source>
</evidence>
<dbReference type="FunFam" id="3.40.920.10:FF:000002">
    <property type="entry name" value="2-oxoglutarate oxidoreductase, alpha subunit"/>
    <property type="match status" value="1"/>
</dbReference>
<keyword evidence="1" id="KW-0560">Oxidoreductase</keyword>
<dbReference type="FunFam" id="3.40.50.970:FF:000022">
    <property type="entry name" value="2-oxoglutarate ferredoxin oxidoreductase alpha subunit"/>
    <property type="match status" value="1"/>
</dbReference>
<dbReference type="PANTHER" id="PTHR32154:SF20">
    <property type="entry name" value="2-OXOGLUTARATE OXIDOREDUCTASE SUBUNIT KORA"/>
    <property type="match status" value="1"/>
</dbReference>
<keyword evidence="7" id="KW-1185">Reference proteome</keyword>
<evidence type="ECO:0000259" key="4">
    <source>
        <dbReference type="Pfam" id="PF01855"/>
    </source>
</evidence>
<proteinExistence type="predicted"/>
<accession>A0A5C4VKC1</accession>
<dbReference type="NCBIfam" id="TIGR03710">
    <property type="entry name" value="OAFO_sf"/>
    <property type="match status" value="1"/>
</dbReference>
<dbReference type="InterPro" id="IPR019752">
    <property type="entry name" value="Pyrv/ketoisovalerate_OxRed_cat"/>
</dbReference>
<dbReference type="Pfam" id="PF01558">
    <property type="entry name" value="POR"/>
    <property type="match status" value="1"/>
</dbReference>
<evidence type="ECO:0000313" key="6">
    <source>
        <dbReference type="EMBL" id="TNM36330.1"/>
    </source>
</evidence>
<dbReference type="SUPFAM" id="SSF52922">
    <property type="entry name" value="TK C-terminal domain-like"/>
    <property type="match status" value="1"/>
</dbReference>
<comment type="caution">
    <text evidence="6">The sequence shown here is derived from an EMBL/GenBank/DDBJ whole genome shotgun (WGS) entry which is preliminary data.</text>
</comment>
<dbReference type="Pfam" id="PF01855">
    <property type="entry name" value="POR_N"/>
    <property type="match status" value="1"/>
</dbReference>
<evidence type="ECO:0000259" key="3">
    <source>
        <dbReference type="Pfam" id="PF01558"/>
    </source>
</evidence>
<protein>
    <submittedName>
        <fullName evidence="6">2-oxoacid:acceptor oxidoreductase subunit alpha</fullName>
    </submittedName>
</protein>
<dbReference type="EMBL" id="VDMP01000027">
    <property type="protein sequence ID" value="TNM36330.1"/>
    <property type="molecule type" value="Genomic_DNA"/>
</dbReference>
<reference evidence="6 7" key="1">
    <citation type="journal article" date="2016" name="Int. J. Syst. Evol. Microbiol.">
        <title>Nocardioides albidus sp. nov., an actinobacterium isolated from garden soil.</title>
        <authorList>
            <person name="Singh H."/>
            <person name="Du J."/>
            <person name="Trinh H."/>
            <person name="Won K."/>
            <person name="Yang J.E."/>
            <person name="Yin C."/>
            <person name="Kook M."/>
            <person name="Yi T.H."/>
        </authorList>
    </citation>
    <scope>NUCLEOTIDE SEQUENCE [LARGE SCALE GENOMIC DNA]</scope>
    <source>
        <strain evidence="6 7">CCTCC AB 2015297</strain>
    </source>
</reference>
<dbReference type="Proteomes" id="UP000313231">
    <property type="component" value="Unassembled WGS sequence"/>
</dbReference>
<feature type="domain" description="Pyruvate flavodoxin/ferredoxin oxidoreductase pyrimidine binding" evidence="4">
    <location>
        <begin position="287"/>
        <end position="512"/>
    </location>
</feature>
<dbReference type="GO" id="GO:0000287">
    <property type="term" value="F:magnesium ion binding"/>
    <property type="evidence" value="ECO:0007669"/>
    <property type="project" value="UniProtKB-ARBA"/>
</dbReference>
<dbReference type="InterPro" id="IPR002869">
    <property type="entry name" value="Pyrv_flavodox_OxRed_cen"/>
</dbReference>
<feature type="region of interest" description="Disordered" evidence="2">
    <location>
        <begin position="1"/>
        <end position="29"/>
    </location>
</feature>
<gene>
    <name evidence="6" type="ORF">FHP29_19425</name>
</gene>
<feature type="domain" description="Pyruvate:ferredoxin oxidoreductase core" evidence="5">
    <location>
        <begin position="558"/>
        <end position="626"/>
    </location>
</feature>
<dbReference type="Pfam" id="PF17147">
    <property type="entry name" value="PFOR_II"/>
    <property type="match status" value="1"/>
</dbReference>
<organism evidence="6 7">
    <name type="scientific">Nocardioides albidus</name>
    <dbReference type="NCBI Taxonomy" id="1517589"/>
    <lineage>
        <taxon>Bacteria</taxon>
        <taxon>Bacillati</taxon>
        <taxon>Actinomycetota</taxon>
        <taxon>Actinomycetes</taxon>
        <taxon>Propionibacteriales</taxon>
        <taxon>Nocardioidaceae</taxon>
        <taxon>Nocardioides</taxon>
    </lineage>
</organism>
<dbReference type="InterPro" id="IPR022367">
    <property type="entry name" value="2-oxoacid/accept_OxRdtase_asu"/>
</dbReference>
<dbReference type="Gene3D" id="3.40.50.970">
    <property type="match status" value="1"/>
</dbReference>
<dbReference type="OrthoDB" id="9794954at2"/>